<accession>A0A978VPH8</accession>
<dbReference type="PROSITE" id="PS50303">
    <property type="entry name" value="PUM_HD"/>
    <property type="match status" value="1"/>
</dbReference>
<dbReference type="AlphaFoldDB" id="A0A978VPH8"/>
<dbReference type="SUPFAM" id="SSF48371">
    <property type="entry name" value="ARM repeat"/>
    <property type="match status" value="1"/>
</dbReference>
<feature type="repeat" description="Pumilio" evidence="5">
    <location>
        <begin position="875"/>
        <end position="910"/>
    </location>
</feature>
<dbReference type="GO" id="GO:0003729">
    <property type="term" value="F:mRNA binding"/>
    <property type="evidence" value="ECO:0007669"/>
    <property type="project" value="TreeGrafter"/>
</dbReference>
<dbReference type="InterPro" id="IPR033133">
    <property type="entry name" value="PUM-HD"/>
</dbReference>
<keyword evidence="2" id="KW-0810">Translation regulation</keyword>
<evidence type="ECO:0000256" key="5">
    <source>
        <dbReference type="PROSITE-ProRule" id="PRU00317"/>
    </source>
</evidence>
<feature type="region of interest" description="Disordered" evidence="6">
    <location>
        <begin position="1"/>
        <end position="24"/>
    </location>
</feature>
<keyword evidence="1" id="KW-0677">Repeat</keyword>
<evidence type="ECO:0000256" key="2">
    <source>
        <dbReference type="ARBA" id="ARBA00022845"/>
    </source>
</evidence>
<gene>
    <name evidence="9" type="ORF">FEM48_Zijuj03G0094300</name>
</gene>
<protein>
    <recommendedName>
        <fullName evidence="11">Pumilio homolog 4-like</fullName>
    </recommendedName>
</protein>
<dbReference type="GO" id="GO:0005737">
    <property type="term" value="C:cytoplasm"/>
    <property type="evidence" value="ECO:0007669"/>
    <property type="project" value="TreeGrafter"/>
</dbReference>
<dbReference type="InterPro" id="IPR011989">
    <property type="entry name" value="ARM-like"/>
</dbReference>
<keyword evidence="4" id="KW-0862">Zinc</keyword>
<dbReference type="SUPFAM" id="SSF57850">
    <property type="entry name" value="RING/U-box"/>
    <property type="match status" value="1"/>
</dbReference>
<name>A0A978VPH8_ZIZJJ</name>
<evidence type="ECO:0000256" key="3">
    <source>
        <dbReference type="ARBA" id="ARBA00022884"/>
    </source>
</evidence>
<feature type="repeat" description="Pumilio" evidence="5">
    <location>
        <begin position="947"/>
        <end position="988"/>
    </location>
</feature>
<evidence type="ECO:0000259" key="7">
    <source>
        <dbReference type="PROSITE" id="PS50089"/>
    </source>
</evidence>
<evidence type="ECO:0000256" key="1">
    <source>
        <dbReference type="ARBA" id="ARBA00022737"/>
    </source>
</evidence>
<dbReference type="InterPro" id="IPR013083">
    <property type="entry name" value="Znf_RING/FYVE/PHD"/>
</dbReference>
<dbReference type="Pfam" id="PF07990">
    <property type="entry name" value="NABP"/>
    <property type="match status" value="1"/>
</dbReference>
<dbReference type="InterPro" id="IPR033712">
    <property type="entry name" value="Pumilio_RNA-bd"/>
</dbReference>
<dbReference type="SMART" id="SM00025">
    <property type="entry name" value="Pumilio"/>
    <property type="match status" value="7"/>
</dbReference>
<feature type="region of interest" description="Disordered" evidence="6">
    <location>
        <begin position="302"/>
        <end position="333"/>
    </location>
</feature>
<feature type="repeat" description="Pumilio" evidence="5">
    <location>
        <begin position="911"/>
        <end position="946"/>
    </location>
</feature>
<dbReference type="Pfam" id="PF00806">
    <property type="entry name" value="PUF"/>
    <property type="match status" value="7"/>
</dbReference>
<keyword evidence="3" id="KW-0694">RNA-binding</keyword>
<dbReference type="InterPro" id="IPR012940">
    <property type="entry name" value="NABP"/>
</dbReference>
<organism evidence="9 10">
    <name type="scientific">Ziziphus jujuba var. spinosa</name>
    <dbReference type="NCBI Taxonomy" id="714518"/>
    <lineage>
        <taxon>Eukaryota</taxon>
        <taxon>Viridiplantae</taxon>
        <taxon>Streptophyta</taxon>
        <taxon>Embryophyta</taxon>
        <taxon>Tracheophyta</taxon>
        <taxon>Spermatophyta</taxon>
        <taxon>Magnoliopsida</taxon>
        <taxon>eudicotyledons</taxon>
        <taxon>Gunneridae</taxon>
        <taxon>Pentapetalae</taxon>
        <taxon>rosids</taxon>
        <taxon>fabids</taxon>
        <taxon>Rosales</taxon>
        <taxon>Rhamnaceae</taxon>
        <taxon>Paliureae</taxon>
        <taxon>Ziziphus</taxon>
    </lineage>
</organism>
<keyword evidence="4" id="KW-0479">Metal-binding</keyword>
<dbReference type="CDD" id="cd07920">
    <property type="entry name" value="Pumilio"/>
    <property type="match status" value="1"/>
</dbReference>
<dbReference type="Gene3D" id="3.30.40.10">
    <property type="entry name" value="Zinc/RING finger domain, C3HC4 (zinc finger)"/>
    <property type="match status" value="1"/>
</dbReference>
<dbReference type="Gene3D" id="1.25.10.10">
    <property type="entry name" value="Leucine-rich Repeat Variant"/>
    <property type="match status" value="1"/>
</dbReference>
<dbReference type="PANTHER" id="PTHR12537:SF12">
    <property type="entry name" value="MATERNAL PROTEIN PUMILIO"/>
    <property type="match status" value="1"/>
</dbReference>
<feature type="domain" description="RING-type" evidence="7">
    <location>
        <begin position="1177"/>
        <end position="1218"/>
    </location>
</feature>
<feature type="repeat" description="Pumilio" evidence="5">
    <location>
        <begin position="647"/>
        <end position="682"/>
    </location>
</feature>
<keyword evidence="4" id="KW-0863">Zinc-finger</keyword>
<dbReference type="Pfam" id="PF13639">
    <property type="entry name" value="zf-RING_2"/>
    <property type="match status" value="1"/>
</dbReference>
<dbReference type="InterPro" id="IPR001841">
    <property type="entry name" value="Znf_RING"/>
</dbReference>
<feature type="repeat" description="Pumilio" evidence="5">
    <location>
        <begin position="683"/>
        <end position="718"/>
    </location>
</feature>
<dbReference type="PROSITE" id="PS50089">
    <property type="entry name" value="ZF_RING_2"/>
    <property type="match status" value="1"/>
</dbReference>
<feature type="repeat" description="Pumilio" evidence="5">
    <location>
        <begin position="805"/>
        <end position="840"/>
    </location>
</feature>
<evidence type="ECO:0008006" key="11">
    <source>
        <dbReference type="Google" id="ProtNLM"/>
    </source>
</evidence>
<dbReference type="Proteomes" id="UP000813462">
    <property type="component" value="Unassembled WGS sequence"/>
</dbReference>
<dbReference type="GO" id="GO:0006417">
    <property type="term" value="P:regulation of translation"/>
    <property type="evidence" value="ECO:0007669"/>
    <property type="project" value="UniProtKB-KW"/>
</dbReference>
<dbReference type="SMART" id="SM00184">
    <property type="entry name" value="RING"/>
    <property type="match status" value="1"/>
</dbReference>
<comment type="caution">
    <text evidence="9">The sequence shown here is derived from an EMBL/GenBank/DDBJ whole genome shotgun (WGS) entry which is preliminary data.</text>
</comment>
<proteinExistence type="predicted"/>
<reference evidence="9" key="1">
    <citation type="journal article" date="2021" name="Front. Plant Sci.">
        <title>Chromosome-Scale Genome Assembly for Chinese Sour Jujube and Insights Into Its Genome Evolution and Domestication Signature.</title>
        <authorList>
            <person name="Shen L.-Y."/>
            <person name="Luo H."/>
            <person name="Wang X.-L."/>
            <person name="Wang X.-M."/>
            <person name="Qiu X.-J."/>
            <person name="Liu H."/>
            <person name="Zhou S.-S."/>
            <person name="Jia K.-H."/>
            <person name="Nie S."/>
            <person name="Bao Y.-T."/>
            <person name="Zhang R.-G."/>
            <person name="Yun Q.-Z."/>
            <person name="Chai Y.-H."/>
            <person name="Lu J.-Y."/>
            <person name="Li Y."/>
            <person name="Zhao S.-W."/>
            <person name="Mao J.-F."/>
            <person name="Jia S.-G."/>
            <person name="Mao Y.-M."/>
        </authorList>
    </citation>
    <scope>NUCLEOTIDE SEQUENCE</scope>
    <source>
        <strain evidence="9">AT0</strain>
        <tissue evidence="9">Leaf</tissue>
    </source>
</reference>
<evidence type="ECO:0000259" key="8">
    <source>
        <dbReference type="PROSITE" id="PS50303"/>
    </source>
</evidence>
<feature type="domain" description="PUM-HD" evidence="8">
    <location>
        <begin position="623"/>
        <end position="1014"/>
    </location>
</feature>
<evidence type="ECO:0000313" key="10">
    <source>
        <dbReference type="Proteomes" id="UP000813462"/>
    </source>
</evidence>
<dbReference type="PROSITE" id="PS50302">
    <property type="entry name" value="PUM"/>
    <property type="match status" value="6"/>
</dbReference>
<evidence type="ECO:0000256" key="4">
    <source>
        <dbReference type="PROSITE-ProRule" id="PRU00175"/>
    </source>
</evidence>
<dbReference type="PANTHER" id="PTHR12537">
    <property type="entry name" value="RNA BINDING PROTEIN PUMILIO-RELATED"/>
    <property type="match status" value="1"/>
</dbReference>
<dbReference type="InterPro" id="IPR001313">
    <property type="entry name" value="Pumilio_RNA-bd_rpt"/>
</dbReference>
<evidence type="ECO:0000256" key="6">
    <source>
        <dbReference type="SAM" id="MobiDB-lite"/>
    </source>
</evidence>
<dbReference type="GO" id="GO:0008270">
    <property type="term" value="F:zinc ion binding"/>
    <property type="evidence" value="ECO:0007669"/>
    <property type="project" value="UniProtKB-KW"/>
</dbReference>
<evidence type="ECO:0000313" key="9">
    <source>
        <dbReference type="EMBL" id="KAH7537453.1"/>
    </source>
</evidence>
<dbReference type="CDD" id="cd16454">
    <property type="entry name" value="RING-H2_PA-TM-RING"/>
    <property type="match status" value="1"/>
</dbReference>
<dbReference type="InterPro" id="IPR016024">
    <property type="entry name" value="ARM-type_fold"/>
</dbReference>
<dbReference type="EMBL" id="JAEACU010000003">
    <property type="protein sequence ID" value="KAH7537453.1"/>
    <property type="molecule type" value="Genomic_DNA"/>
</dbReference>
<sequence length="1221" mass="134982">MATGSKIGTLPTIDDGMQGPNGSLEHSLQSELELILTEQRKQNIINRERDLNIYRSGSAPPTVEGSLSAVDSLFGNTTFREINGRINNNGGVLSEDEIRSHPAYLSYYYSHDNINPRLPPPLLSREDWRVAQRFQLDGSSYGGIGDWRKKKLVDDGESSSLFSMQPGFSVQKAESDLMELRNSAGRNLSRQTSSEWLDGGSDSLTGLSTGGLGGRRKSFADILQEGLDRPAALSGFLSRPSSRNAFGDLADTMGVAETHPSALYNGLEPIEGLHDGVATRNVAGVQSHGTTVPYSFASAVGSTLSRSTTPEPKLVGRSPSSSLPPVGSRVFPSEKKNVLGSTMQNGHYSGMNELGDIAANMSGLNISRITHGDVDSHVQSQLHLGLDNKPDFLFNNDQNQNRHQELMDKANADNLSLAANYADLARKNGIVANLNASKFNANGQVNFPKRTSSSANLYSKVSSSGLGSLEGANVPDHHANTSGMGFRPVVDPRYVQFLQRTPDYAALASPSDPALVKSHFGTSQGDLDGLQKACLEALLAQQKEQFELSLLGKSVGFNHEYYGNLSHRLGTAYPGNLMANSVHSVGSGNPMLHNERISHFNSMMRSSIKGSIGSWHSDIGNNLEGRFLSSLLDDFKINKTKSFELSDIVGHVVEFSTDQYGSRFIQQKLETATVEEKSKIFPEIIPHARTLMTDVFGNYVIQKFFEHGTETQRKELASQLTGHVLPLSLQMVSVLVRKLYSSPPKVDYYGEGVPVTGQYEEPCYFYGYLIAHYFIPYGRIHFVMALIDYALEVIDVDQQTQMVAELDGSVMKCVRDQNGNHVIQKCIECVPEDRIQFIISAFYGQVVALSTHPYGCRRVLEHCEDSNTQQLIMDEIMKSVCTLAQDQYGNYVIQHVLEHGKPHERSTIISKLAGQIIKMSQQKFASNVVEKCLTFGSHEERQLLVNEMLGTTDENEPLQAMMKDPFGNYVVQKVLETCNDQSLELILSRIKVHLTALKRYTYGKHIVSRVEKLIATGGLVVPISSYPFAPQLHTSLFLPNHHLQHPLFCYIYIHNFLSQASGFPLLHSIIDRLASHVLATSLVLTGPFYLNAEVDLVLGSSELVVDRHLTFNGNIPHGNDHQNFHFIDDQLTIDRTTRISPSSSSSTGSRACTRAVDRLRRTTHERVVAENEELGGCSICLEEFSAGTKLLRFGCKHFYHQNCIAKWLENQNSCPLCRRPL</sequence>